<dbReference type="SUPFAM" id="SSF101898">
    <property type="entry name" value="NHL repeat"/>
    <property type="match status" value="1"/>
</dbReference>
<keyword evidence="2" id="KW-1185">Reference proteome</keyword>
<sequence length="373" mass="40064">MKLLEKDLGILRTYRQLGLVFGLVLLTLAAGCSSSEDPDPGDPMVNDPTDDDPIGNGNVEDEYVVETFVTGLTAPQGIELDEQGRLWVAEQGNGGNSGRISVIDASGNVFPYMINIPSAIEEGSAGSVHHLLIESDTLWMALGLTSQIAGGAFLKLNIGDFTPGDPPIEYSEGPLVTNIADFVLNYDFDNQTGESNAYNLTLAPDGHIYLVDAAANAVIQIDKSNDIFVDLLAELPTISNTTGVGPPFIDSVPTGIIYFEGRFLVSAFTGFPFTPGESRIYSVSDTGVVTIFKRNFTGAVDITGDNSKFFLLEYARFGQQGFQSRTGKVTLFQGDDETVIAEELIFPTGICMGNNNELFVTSQVGTILKLTKQ</sequence>
<proteinExistence type="predicted"/>
<accession>A0A6L9EEX8</accession>
<dbReference type="InterPro" id="IPR015943">
    <property type="entry name" value="WD40/YVTN_repeat-like_dom_sf"/>
</dbReference>
<gene>
    <name evidence="1" type="ORF">GTQ38_15000</name>
</gene>
<dbReference type="InterPro" id="IPR048031">
    <property type="entry name" value="ScyD/ScyE-like"/>
</dbReference>
<dbReference type="InterPro" id="IPR011042">
    <property type="entry name" value="6-blade_b-propeller_TolB-like"/>
</dbReference>
<reference evidence="1 2" key="1">
    <citation type="submission" date="2020-01" db="EMBL/GenBank/DDBJ databases">
        <title>Bacteria diversity of Porities sp.</title>
        <authorList>
            <person name="Wang G."/>
        </authorList>
    </citation>
    <scope>NUCLEOTIDE SEQUENCE [LARGE SCALE GENOMIC DNA]</scope>
    <source>
        <strain evidence="1 2">R33</strain>
    </source>
</reference>
<dbReference type="EMBL" id="WXYO01000006">
    <property type="protein sequence ID" value="NAS13324.1"/>
    <property type="molecule type" value="Genomic_DNA"/>
</dbReference>
<protein>
    <submittedName>
        <fullName evidence="1">ScyD/ScyE family protein</fullName>
    </submittedName>
</protein>
<organism evidence="1 2">
    <name type="scientific">Poritiphilus flavus</name>
    <dbReference type="NCBI Taxonomy" id="2697053"/>
    <lineage>
        <taxon>Bacteria</taxon>
        <taxon>Pseudomonadati</taxon>
        <taxon>Bacteroidota</taxon>
        <taxon>Flavobacteriia</taxon>
        <taxon>Flavobacteriales</taxon>
        <taxon>Flavobacteriaceae</taxon>
        <taxon>Poritiphilus</taxon>
    </lineage>
</organism>
<dbReference type="Gene3D" id="2.120.10.30">
    <property type="entry name" value="TolB, C-terminal domain"/>
    <property type="match status" value="1"/>
</dbReference>
<evidence type="ECO:0000313" key="2">
    <source>
        <dbReference type="Proteomes" id="UP000475249"/>
    </source>
</evidence>
<comment type="caution">
    <text evidence="1">The sequence shown here is derived from an EMBL/GenBank/DDBJ whole genome shotgun (WGS) entry which is preliminary data.</text>
</comment>
<dbReference type="PROSITE" id="PS51257">
    <property type="entry name" value="PROKAR_LIPOPROTEIN"/>
    <property type="match status" value="1"/>
</dbReference>
<dbReference type="Proteomes" id="UP000475249">
    <property type="component" value="Unassembled WGS sequence"/>
</dbReference>
<evidence type="ECO:0000313" key="1">
    <source>
        <dbReference type="EMBL" id="NAS13324.1"/>
    </source>
</evidence>
<name>A0A6L9EEX8_9FLAO</name>
<dbReference type="Gene3D" id="2.130.10.10">
    <property type="entry name" value="YVTN repeat-like/Quinoprotein amine dehydrogenase"/>
    <property type="match status" value="1"/>
</dbReference>
<dbReference type="RefSeq" id="WP_161436361.1">
    <property type="nucleotide sequence ID" value="NZ_WXYO01000006.1"/>
</dbReference>
<dbReference type="NCBIfam" id="NF033206">
    <property type="entry name" value="ScyE_fam"/>
    <property type="match status" value="1"/>
</dbReference>
<dbReference type="AlphaFoldDB" id="A0A6L9EEX8"/>